<evidence type="ECO:0000259" key="5">
    <source>
        <dbReference type="PROSITE" id="PS50969"/>
    </source>
</evidence>
<dbReference type="EMBL" id="JAUJYN010000013">
    <property type="protein sequence ID" value="KAK1258930.1"/>
    <property type="molecule type" value="Genomic_DNA"/>
</dbReference>
<comment type="similarity">
    <text evidence="4">Belongs to the CTDSPL2 family.</text>
</comment>
<gene>
    <name evidence="6" type="ORF">QJS04_geneDACA020249</name>
</gene>
<accession>A0AAV9A3Z6</accession>
<reference evidence="6" key="1">
    <citation type="journal article" date="2023" name="Nat. Commun.">
        <title>Diploid and tetraploid genomes of Acorus and the evolution of monocots.</title>
        <authorList>
            <person name="Ma L."/>
            <person name="Liu K.W."/>
            <person name="Li Z."/>
            <person name="Hsiao Y.Y."/>
            <person name="Qi Y."/>
            <person name="Fu T."/>
            <person name="Tang G.D."/>
            <person name="Zhang D."/>
            <person name="Sun W.H."/>
            <person name="Liu D.K."/>
            <person name="Li Y."/>
            <person name="Chen G.Z."/>
            <person name="Liu X.D."/>
            <person name="Liao X.Y."/>
            <person name="Jiang Y.T."/>
            <person name="Yu X."/>
            <person name="Hao Y."/>
            <person name="Huang J."/>
            <person name="Zhao X.W."/>
            <person name="Ke S."/>
            <person name="Chen Y.Y."/>
            <person name="Wu W.L."/>
            <person name="Hsu J.L."/>
            <person name="Lin Y.F."/>
            <person name="Huang M.D."/>
            <person name="Li C.Y."/>
            <person name="Huang L."/>
            <person name="Wang Z.W."/>
            <person name="Zhao X."/>
            <person name="Zhong W.Y."/>
            <person name="Peng D.H."/>
            <person name="Ahmad S."/>
            <person name="Lan S."/>
            <person name="Zhang J.S."/>
            <person name="Tsai W.C."/>
            <person name="Van de Peer Y."/>
            <person name="Liu Z.J."/>
        </authorList>
    </citation>
    <scope>NUCLEOTIDE SEQUENCE</scope>
    <source>
        <strain evidence="6">SCP</strain>
    </source>
</reference>
<sequence length="372" mass="41998">MEAACAPILGSDEAQSKQIDPIGIVENDEHTDSTLTAVDESDDGSSSSHDYQTCNITKSSVSDARVTTSSFNGSINFDCLTAANYFLDYDCMDLDKFFDTPESFMVLPDLEETVDTSNVLDEESTDEAMINPDNSCLYLALHQMESFGGGNVITDYSYDQEMDFDPQFFFKSFDNLSEAVQFQSLLPEWLPDPTEKRKNVTLVLDLDETLVHSSLEHCDDADFTFPVFLEMREHMVCVKRRPHLQMFLERVAQMFDVVIFTASQSIYAEPLLDILDPEKKLISQRMYRESCIFSDGNCTKDLTVLGLDLSKVAIVDNSPQVFRLQVNNGIPITSWFDDQSDQALVCLLPFLETLVHADDVRPLIAKRFSNED</sequence>
<evidence type="ECO:0000313" key="6">
    <source>
        <dbReference type="EMBL" id="KAK1258930.1"/>
    </source>
</evidence>
<dbReference type="SMART" id="SM00577">
    <property type="entry name" value="CPDc"/>
    <property type="match status" value="1"/>
</dbReference>
<evidence type="ECO:0000256" key="2">
    <source>
        <dbReference type="ARBA" id="ARBA00022912"/>
    </source>
</evidence>
<reference evidence="6" key="2">
    <citation type="submission" date="2023-06" db="EMBL/GenBank/DDBJ databases">
        <authorList>
            <person name="Ma L."/>
            <person name="Liu K.-W."/>
            <person name="Li Z."/>
            <person name="Hsiao Y.-Y."/>
            <person name="Qi Y."/>
            <person name="Fu T."/>
            <person name="Tang G."/>
            <person name="Zhang D."/>
            <person name="Sun W.-H."/>
            <person name="Liu D.-K."/>
            <person name="Li Y."/>
            <person name="Chen G.-Z."/>
            <person name="Liu X.-D."/>
            <person name="Liao X.-Y."/>
            <person name="Jiang Y.-T."/>
            <person name="Yu X."/>
            <person name="Hao Y."/>
            <person name="Huang J."/>
            <person name="Zhao X.-W."/>
            <person name="Ke S."/>
            <person name="Chen Y.-Y."/>
            <person name="Wu W.-L."/>
            <person name="Hsu J.-L."/>
            <person name="Lin Y.-F."/>
            <person name="Huang M.-D."/>
            <person name="Li C.-Y."/>
            <person name="Huang L."/>
            <person name="Wang Z.-W."/>
            <person name="Zhao X."/>
            <person name="Zhong W.-Y."/>
            <person name="Peng D.-H."/>
            <person name="Ahmad S."/>
            <person name="Lan S."/>
            <person name="Zhang J.-S."/>
            <person name="Tsai W.-C."/>
            <person name="Van De Peer Y."/>
            <person name="Liu Z.-J."/>
        </authorList>
    </citation>
    <scope>NUCLEOTIDE SEQUENCE</scope>
    <source>
        <strain evidence="6">SCP</strain>
        <tissue evidence="6">Leaves</tissue>
    </source>
</reference>
<dbReference type="InterPro" id="IPR036412">
    <property type="entry name" value="HAD-like_sf"/>
</dbReference>
<dbReference type="SUPFAM" id="SSF56784">
    <property type="entry name" value="HAD-like"/>
    <property type="match status" value="1"/>
</dbReference>
<comment type="caution">
    <text evidence="6">The sequence shown here is derived from an EMBL/GenBank/DDBJ whole genome shotgun (WGS) entry which is preliminary data.</text>
</comment>
<evidence type="ECO:0000256" key="4">
    <source>
        <dbReference type="ARBA" id="ARBA00038355"/>
    </source>
</evidence>
<dbReference type="CDD" id="cd07521">
    <property type="entry name" value="HAD_FCP1-like"/>
    <property type="match status" value="1"/>
</dbReference>
<dbReference type="Gene3D" id="3.40.50.1000">
    <property type="entry name" value="HAD superfamily/HAD-like"/>
    <property type="match status" value="1"/>
</dbReference>
<dbReference type="InterPro" id="IPR011948">
    <property type="entry name" value="Dullard_phosphatase"/>
</dbReference>
<keyword evidence="2" id="KW-0904">Protein phosphatase</keyword>
<evidence type="ECO:0000256" key="3">
    <source>
        <dbReference type="ARBA" id="ARBA00037324"/>
    </source>
</evidence>
<dbReference type="GO" id="GO:0005634">
    <property type="term" value="C:nucleus"/>
    <property type="evidence" value="ECO:0007669"/>
    <property type="project" value="UniProtKB-ARBA"/>
</dbReference>
<organism evidence="6 7">
    <name type="scientific">Acorus gramineus</name>
    <name type="common">Dwarf sweet flag</name>
    <dbReference type="NCBI Taxonomy" id="55184"/>
    <lineage>
        <taxon>Eukaryota</taxon>
        <taxon>Viridiplantae</taxon>
        <taxon>Streptophyta</taxon>
        <taxon>Embryophyta</taxon>
        <taxon>Tracheophyta</taxon>
        <taxon>Spermatophyta</taxon>
        <taxon>Magnoliopsida</taxon>
        <taxon>Liliopsida</taxon>
        <taxon>Acoraceae</taxon>
        <taxon>Acorus</taxon>
    </lineage>
</organism>
<dbReference type="Pfam" id="PF03031">
    <property type="entry name" value="NIF"/>
    <property type="match status" value="1"/>
</dbReference>
<dbReference type="InterPro" id="IPR050365">
    <property type="entry name" value="TIM50"/>
</dbReference>
<dbReference type="GO" id="GO:0004721">
    <property type="term" value="F:phosphoprotein phosphatase activity"/>
    <property type="evidence" value="ECO:0007669"/>
    <property type="project" value="UniProtKB-KW"/>
</dbReference>
<feature type="domain" description="FCP1 homology" evidence="5">
    <location>
        <begin position="195"/>
        <end position="354"/>
    </location>
</feature>
<dbReference type="Proteomes" id="UP001179952">
    <property type="component" value="Unassembled WGS sequence"/>
</dbReference>
<dbReference type="PANTHER" id="PTHR12210">
    <property type="entry name" value="DULLARD PROTEIN PHOSPHATASE"/>
    <property type="match status" value="1"/>
</dbReference>
<proteinExistence type="inferred from homology"/>
<dbReference type="InterPro" id="IPR004274">
    <property type="entry name" value="FCP1_dom"/>
</dbReference>
<dbReference type="FunFam" id="3.40.50.1000:FF:000015">
    <property type="entry name" value="CTD small phosphatase-like protein 2"/>
    <property type="match status" value="1"/>
</dbReference>
<name>A0AAV9A3Z6_ACOGR</name>
<evidence type="ECO:0000256" key="1">
    <source>
        <dbReference type="ARBA" id="ARBA00022801"/>
    </source>
</evidence>
<protein>
    <submittedName>
        <fullName evidence="6">Mitochondrial import inner membrane translocase subunit TIM50</fullName>
    </submittedName>
</protein>
<evidence type="ECO:0000313" key="7">
    <source>
        <dbReference type="Proteomes" id="UP001179952"/>
    </source>
</evidence>
<dbReference type="NCBIfam" id="TIGR02251">
    <property type="entry name" value="HIF-SF_euk"/>
    <property type="match status" value="1"/>
</dbReference>
<dbReference type="AlphaFoldDB" id="A0AAV9A3Z6"/>
<dbReference type="PROSITE" id="PS50969">
    <property type="entry name" value="FCP1"/>
    <property type="match status" value="1"/>
</dbReference>
<comment type="function">
    <text evidence="3">Probable phosphatase.</text>
</comment>
<keyword evidence="7" id="KW-1185">Reference proteome</keyword>
<dbReference type="InterPro" id="IPR023214">
    <property type="entry name" value="HAD_sf"/>
</dbReference>
<keyword evidence="1" id="KW-0378">Hydrolase</keyword>